<dbReference type="Pfam" id="PF08284">
    <property type="entry name" value="RVP_2"/>
    <property type="match status" value="1"/>
</dbReference>
<keyword evidence="14" id="KW-1185">Reference proteome</keyword>
<dbReference type="GO" id="GO:0003964">
    <property type="term" value="F:RNA-directed DNA polymerase activity"/>
    <property type="evidence" value="ECO:0007669"/>
    <property type="project" value="UniProtKB-KW"/>
</dbReference>
<feature type="region of interest" description="Disordered" evidence="10">
    <location>
        <begin position="1231"/>
        <end position="1250"/>
    </location>
</feature>
<dbReference type="InterPro" id="IPR041373">
    <property type="entry name" value="RT_RNaseH"/>
</dbReference>
<dbReference type="Pfam" id="PF17917">
    <property type="entry name" value="RT_RNaseH"/>
    <property type="match status" value="1"/>
</dbReference>
<dbReference type="GO" id="GO:0004519">
    <property type="term" value="F:endonuclease activity"/>
    <property type="evidence" value="ECO:0007669"/>
    <property type="project" value="UniProtKB-KW"/>
</dbReference>
<comment type="caution">
    <text evidence="13">The sequence shown here is derived from an EMBL/GenBank/DDBJ whole genome shotgun (WGS) entry which is preliminary data.</text>
</comment>
<evidence type="ECO:0000313" key="14">
    <source>
        <dbReference type="Proteomes" id="UP000308199"/>
    </source>
</evidence>
<evidence type="ECO:0000256" key="5">
    <source>
        <dbReference type="ARBA" id="ARBA00022722"/>
    </source>
</evidence>
<evidence type="ECO:0000313" key="13">
    <source>
        <dbReference type="EMBL" id="THG97771.1"/>
    </source>
</evidence>
<dbReference type="SUPFAM" id="SSF56672">
    <property type="entry name" value="DNA/RNA polymerases"/>
    <property type="match status" value="1"/>
</dbReference>
<feature type="compositionally biased region" description="Pro residues" evidence="10">
    <location>
        <begin position="537"/>
        <end position="548"/>
    </location>
</feature>
<dbReference type="Gene3D" id="3.30.70.270">
    <property type="match status" value="2"/>
</dbReference>
<dbReference type="PANTHER" id="PTHR37984:SF5">
    <property type="entry name" value="PROTEIN NYNRIN-LIKE"/>
    <property type="match status" value="1"/>
</dbReference>
<keyword evidence="5" id="KW-0540">Nuclease</keyword>
<evidence type="ECO:0000256" key="9">
    <source>
        <dbReference type="PROSITE-ProRule" id="PRU00047"/>
    </source>
</evidence>
<dbReference type="GO" id="GO:0006397">
    <property type="term" value="P:mRNA processing"/>
    <property type="evidence" value="ECO:0007669"/>
    <property type="project" value="UniProtKB-KW"/>
</dbReference>
<evidence type="ECO:0000256" key="10">
    <source>
        <dbReference type="SAM" id="MobiDB-lite"/>
    </source>
</evidence>
<feature type="region of interest" description="Disordered" evidence="10">
    <location>
        <begin position="181"/>
        <end position="202"/>
    </location>
</feature>
<evidence type="ECO:0000259" key="11">
    <source>
        <dbReference type="PROSITE" id="PS50158"/>
    </source>
</evidence>
<evidence type="ECO:0000259" key="12">
    <source>
        <dbReference type="PROSITE" id="PS50878"/>
    </source>
</evidence>
<keyword evidence="9" id="KW-0863">Zinc-finger</keyword>
<evidence type="ECO:0000256" key="7">
    <source>
        <dbReference type="ARBA" id="ARBA00022801"/>
    </source>
</evidence>
<sequence length="1379" mass="157067">MPSQRSNPCIPHSYSPYPHHHSANINHLRDILNDPDLCPAIDNLIDQPENQAIQIPLYIHDTLLFNIHALRQQRRILANIIDTHSASLRAFCSMMAQNHRSEHLHNDQSRFFLNAALRHGAADVLSQFFEDVPTDISSDSSPPPIAIPNPETYPSGSPENPISIVDDSEDQFIEVLETAIQTSPTSSQSANHEHGSADQDTQATQLTTAQLPAPTTRPTRCSTWNHQYKVFEDTTRGETRYYSWEQTQPNQPPHWFYLTNDPEDAAIHFEIAVPNYREIFEEIRTPNPTPIQSTIELPTPSVSNIQQRQPQSTPLPHTPSTSTMPSHIPLSPQPAPTSLANMSTPTPTGEARLSKPNNFDGDKSYARHFLSSCQAYLSLNERIYNTDKSKIIFVLSFMQEKAAGDWATNRTTVALAPNPTTNTPTGFGTWVDFLNDFRNTFITTDDSADARRQLLNIKQTGTADDYNTQFRSLVTRSNISDKNALSEMYQQGLTRGLIQRIYARDKLPDTMEEWPSMPPAPPQHPPHHVLPASKTFFPPPLPLPPTPTNSPNRPKKLTPEEREKCMKEGRCLACREVGHNARDCTKYKARTPTTIRQVAPDPVPTTPAPAAAEPAKPTSKAEIIAHIRSLLQNAGDNVAEEKGAEPSHYHITFKVYGQTVLSNALIDSGAEGKFIDSKFVAKHRIPVRKLVKPIPVHNVDGTPNQNGTITHYTLRPLLFGNKLTMAFLLVTSLGKEDIILGLPWLKQRNPLINWKEGTISIRRTTTATSLAQRTTKTIKPLKDSIPAHYHNFIHLFEKKAAERFPIERPYDHAIDLKPDFVPRDCKLYSMTPKEELALDEFLTENLRKGYIRPSKSPMASPFFFIGKKDNTLRPCQDYRALNEGTIKNAYPLPLIGDLMDKLRGAKYFTKLDLRSGYNNIRIKEGDQYKAAFKTIRGLFEPTVMFFGLCNSPATFQMFMNDIFRIIITEEAILIYMDDILIFSDNLEDLRRKTNRVLKVLQDNDLFLKPEKCVFEVQEVEFLGMILRPDNIHMDPVKLAGIQQWPEPHTVKQLRSFLGFCNFYRRFIPNYSSIAYPLNELTRTNEPWKWNELRTNAFITLKNLFSSQPALLIPDKTKPFILETDASKVASGAVLYQANSNGDLQPCGFISEAFGPAQQRYEVYDRELLGIIRGLTAWRHYLLGAPHTTIIWCDHKNLSYFRAARRLTPRQSRWNLFLSQFDISITHKPGKDIPGADSLSRRPDYGTEPDEERTLLPDTLFIGRIDVDLHNRIKESQATDQLANTILRAKTLNIPSPFKFSLDDWTTDSDLLLFRKRIYIPDNKNLKQQILHLFHDLPSFGHPGIFKTTSLIRQHYWWPGLTIFVKKLYQWLRRLPTNEN</sequence>
<feature type="compositionally biased region" description="Low complexity" evidence="10">
    <location>
        <begin position="312"/>
        <end position="326"/>
    </location>
</feature>
<dbReference type="SUPFAM" id="SSF57756">
    <property type="entry name" value="Retrovirus zinc finger-like domains"/>
    <property type="match status" value="1"/>
</dbReference>
<feature type="compositionally biased region" description="Polar residues" evidence="10">
    <location>
        <begin position="181"/>
        <end position="190"/>
    </location>
</feature>
<dbReference type="Gene3D" id="2.40.70.10">
    <property type="entry name" value="Acid Proteases"/>
    <property type="match status" value="1"/>
</dbReference>
<dbReference type="EC" id="2.7.7.49" evidence="1"/>
<evidence type="ECO:0000256" key="1">
    <source>
        <dbReference type="ARBA" id="ARBA00012493"/>
    </source>
</evidence>
<reference evidence="13 14" key="1">
    <citation type="submission" date="2019-02" db="EMBL/GenBank/DDBJ databases">
        <title>Genome sequencing of the rare red list fungi Phellinidium pouzarii.</title>
        <authorList>
            <person name="Buettner E."/>
            <person name="Kellner H."/>
        </authorList>
    </citation>
    <scope>NUCLEOTIDE SEQUENCE [LARGE SCALE GENOMIC DNA]</scope>
    <source>
        <strain evidence="13 14">DSM 108285</strain>
    </source>
</reference>
<protein>
    <recommendedName>
        <fullName evidence="1">RNA-directed DNA polymerase</fullName>
        <ecNumber evidence="1">2.7.7.49</ecNumber>
    </recommendedName>
</protein>
<evidence type="ECO:0000256" key="3">
    <source>
        <dbReference type="ARBA" id="ARBA00022679"/>
    </source>
</evidence>
<evidence type="ECO:0000256" key="8">
    <source>
        <dbReference type="ARBA" id="ARBA00022918"/>
    </source>
</evidence>
<dbReference type="CDD" id="cd09274">
    <property type="entry name" value="RNase_HI_RT_Ty3"/>
    <property type="match status" value="1"/>
</dbReference>
<dbReference type="PROSITE" id="PS50158">
    <property type="entry name" value="ZF_CCHC"/>
    <property type="match status" value="1"/>
</dbReference>
<dbReference type="Gene3D" id="3.10.10.10">
    <property type="entry name" value="HIV Type 1 Reverse Transcriptase, subunit A, domain 1"/>
    <property type="match status" value="1"/>
</dbReference>
<dbReference type="InterPro" id="IPR050951">
    <property type="entry name" value="Retrovirus_Pol_polyprotein"/>
</dbReference>
<dbReference type="InterPro" id="IPR021109">
    <property type="entry name" value="Peptidase_aspartic_dom_sf"/>
</dbReference>
<feature type="region of interest" description="Disordered" evidence="10">
    <location>
        <begin position="134"/>
        <end position="156"/>
    </location>
</feature>
<name>A0A4S4KHL4_9AGAM</name>
<accession>A0A4S4KHL4</accession>
<dbReference type="GO" id="GO:0016787">
    <property type="term" value="F:hydrolase activity"/>
    <property type="evidence" value="ECO:0007669"/>
    <property type="project" value="UniProtKB-KW"/>
</dbReference>
<keyword evidence="3" id="KW-0808">Transferase</keyword>
<dbReference type="Proteomes" id="UP000308199">
    <property type="component" value="Unassembled WGS sequence"/>
</dbReference>
<dbReference type="InterPro" id="IPR001878">
    <property type="entry name" value="Znf_CCHC"/>
</dbReference>
<gene>
    <name evidence="13" type="ORF">EW145_g7546</name>
</gene>
<feature type="compositionally biased region" description="Polar residues" evidence="10">
    <location>
        <begin position="302"/>
        <end position="311"/>
    </location>
</feature>
<dbReference type="Pfam" id="PF03732">
    <property type="entry name" value="Retrotrans_gag"/>
    <property type="match status" value="1"/>
</dbReference>
<evidence type="ECO:0000256" key="2">
    <source>
        <dbReference type="ARBA" id="ARBA00022664"/>
    </source>
</evidence>
<feature type="region of interest" description="Disordered" evidence="10">
    <location>
        <begin position="302"/>
        <end position="354"/>
    </location>
</feature>
<dbReference type="GO" id="GO:0008270">
    <property type="term" value="F:zinc ion binding"/>
    <property type="evidence" value="ECO:0007669"/>
    <property type="project" value="UniProtKB-KW"/>
</dbReference>
<dbReference type="PANTHER" id="PTHR37984">
    <property type="entry name" value="PROTEIN CBG26694"/>
    <property type="match status" value="1"/>
</dbReference>
<dbReference type="OrthoDB" id="115435at2759"/>
<dbReference type="Gene3D" id="3.10.20.370">
    <property type="match status" value="1"/>
</dbReference>
<feature type="domain" description="CCHC-type" evidence="11">
    <location>
        <begin position="570"/>
        <end position="586"/>
    </location>
</feature>
<feature type="compositionally biased region" description="Low complexity" evidence="10">
    <location>
        <begin position="608"/>
        <end position="618"/>
    </location>
</feature>
<evidence type="ECO:0000256" key="4">
    <source>
        <dbReference type="ARBA" id="ARBA00022695"/>
    </source>
</evidence>
<dbReference type="InterPro" id="IPR041588">
    <property type="entry name" value="Integrase_H2C2"/>
</dbReference>
<proteinExistence type="predicted"/>
<dbReference type="PROSITE" id="PS50878">
    <property type="entry name" value="RT_POL"/>
    <property type="match status" value="1"/>
</dbReference>
<dbReference type="InterPro" id="IPR036875">
    <property type="entry name" value="Znf_CCHC_sf"/>
</dbReference>
<organism evidence="13 14">
    <name type="scientific">Phellinidium pouzarii</name>
    <dbReference type="NCBI Taxonomy" id="167371"/>
    <lineage>
        <taxon>Eukaryota</taxon>
        <taxon>Fungi</taxon>
        <taxon>Dikarya</taxon>
        <taxon>Basidiomycota</taxon>
        <taxon>Agaricomycotina</taxon>
        <taxon>Agaricomycetes</taxon>
        <taxon>Hymenochaetales</taxon>
        <taxon>Hymenochaetaceae</taxon>
        <taxon>Phellinidium</taxon>
    </lineage>
</organism>
<keyword evidence="9" id="KW-0862">Zinc</keyword>
<feature type="domain" description="Reverse transcriptase" evidence="12">
    <location>
        <begin position="846"/>
        <end position="1026"/>
    </location>
</feature>
<dbReference type="FunFam" id="3.30.70.270:FF:000020">
    <property type="entry name" value="Transposon Tf2-6 polyprotein-like Protein"/>
    <property type="match status" value="1"/>
</dbReference>
<feature type="compositionally biased region" description="Polar residues" evidence="10">
    <location>
        <begin position="336"/>
        <end position="347"/>
    </location>
</feature>
<keyword evidence="9" id="KW-0479">Metal-binding</keyword>
<feature type="region of interest" description="Disordered" evidence="10">
    <location>
        <begin position="597"/>
        <end position="618"/>
    </location>
</feature>
<keyword evidence="2" id="KW-0507">mRNA processing</keyword>
<dbReference type="InterPro" id="IPR005162">
    <property type="entry name" value="Retrotrans_gag_dom"/>
</dbReference>
<evidence type="ECO:0000256" key="6">
    <source>
        <dbReference type="ARBA" id="ARBA00022759"/>
    </source>
</evidence>
<dbReference type="InterPro" id="IPR043502">
    <property type="entry name" value="DNA/RNA_pol_sf"/>
</dbReference>
<keyword evidence="7" id="KW-0378">Hydrolase</keyword>
<dbReference type="InterPro" id="IPR043128">
    <property type="entry name" value="Rev_trsase/Diguanyl_cyclase"/>
</dbReference>
<keyword evidence="4" id="KW-0548">Nucleotidyltransferase</keyword>
<feature type="region of interest" description="Disordered" evidence="10">
    <location>
        <begin position="535"/>
        <end position="561"/>
    </location>
</feature>
<dbReference type="Pfam" id="PF17921">
    <property type="entry name" value="Integrase_H2C2"/>
    <property type="match status" value="1"/>
</dbReference>
<dbReference type="Gene3D" id="1.10.340.70">
    <property type="match status" value="1"/>
</dbReference>
<dbReference type="CDD" id="cd01647">
    <property type="entry name" value="RT_LTR"/>
    <property type="match status" value="1"/>
</dbReference>
<dbReference type="EMBL" id="SGPK01000778">
    <property type="protein sequence ID" value="THG97771.1"/>
    <property type="molecule type" value="Genomic_DNA"/>
</dbReference>
<keyword evidence="6" id="KW-0255">Endonuclease</keyword>
<dbReference type="Pfam" id="PF00078">
    <property type="entry name" value="RVT_1"/>
    <property type="match status" value="1"/>
</dbReference>
<dbReference type="InterPro" id="IPR000477">
    <property type="entry name" value="RT_dom"/>
</dbReference>
<dbReference type="CDD" id="cd00303">
    <property type="entry name" value="retropepsin_like"/>
    <property type="match status" value="1"/>
</dbReference>
<dbReference type="GO" id="GO:0003676">
    <property type="term" value="F:nucleic acid binding"/>
    <property type="evidence" value="ECO:0007669"/>
    <property type="project" value="InterPro"/>
</dbReference>
<dbReference type="SUPFAM" id="SSF50630">
    <property type="entry name" value="Acid proteases"/>
    <property type="match status" value="1"/>
</dbReference>
<keyword evidence="8" id="KW-0695">RNA-directed DNA polymerase</keyword>